<protein>
    <submittedName>
        <fullName evidence="1">Uncharacterized protein</fullName>
    </submittedName>
</protein>
<dbReference type="EMBL" id="NJHN03000006">
    <property type="protein sequence ID" value="KAH9427004.1"/>
    <property type="molecule type" value="Genomic_DNA"/>
</dbReference>
<reference evidence="1 2" key="1">
    <citation type="journal article" date="2018" name="J. Allergy Clin. Immunol.">
        <title>High-quality assembly of Dermatophagoides pteronyssinus genome and transcriptome reveals a wide range of novel allergens.</title>
        <authorList>
            <person name="Liu X.Y."/>
            <person name="Yang K.Y."/>
            <person name="Wang M.Q."/>
            <person name="Kwok J.S."/>
            <person name="Zeng X."/>
            <person name="Yang Z."/>
            <person name="Xiao X.J."/>
            <person name="Lau C.P."/>
            <person name="Li Y."/>
            <person name="Huang Z.M."/>
            <person name="Ba J.G."/>
            <person name="Yim A.K."/>
            <person name="Ouyang C.Y."/>
            <person name="Ngai S.M."/>
            <person name="Chan T.F."/>
            <person name="Leung E.L."/>
            <person name="Liu L."/>
            <person name="Liu Z.G."/>
            <person name="Tsui S.K."/>
        </authorList>
    </citation>
    <scope>NUCLEOTIDE SEQUENCE [LARGE SCALE GENOMIC DNA]</scope>
    <source>
        <strain evidence="1">Derp</strain>
    </source>
</reference>
<evidence type="ECO:0000313" key="2">
    <source>
        <dbReference type="Proteomes" id="UP000887458"/>
    </source>
</evidence>
<comment type="caution">
    <text evidence="1">The sequence shown here is derived from an EMBL/GenBank/DDBJ whole genome shotgun (WGS) entry which is preliminary data.</text>
</comment>
<keyword evidence="2" id="KW-1185">Reference proteome</keyword>
<sequence length="73" mass="8458">MEFVIVVLSIGTNVTQKLTHSTFLVKKKQTDSTDRPTDRSKFFHHSFQINIEKITEDKNLQLKIPRLSSPSTR</sequence>
<dbReference type="Proteomes" id="UP000887458">
    <property type="component" value="Unassembled WGS sequence"/>
</dbReference>
<accession>A0ABQ8JWS1</accession>
<name>A0ABQ8JWS1_DERPT</name>
<organism evidence="1 2">
    <name type="scientific">Dermatophagoides pteronyssinus</name>
    <name type="common">European house dust mite</name>
    <dbReference type="NCBI Taxonomy" id="6956"/>
    <lineage>
        <taxon>Eukaryota</taxon>
        <taxon>Metazoa</taxon>
        <taxon>Ecdysozoa</taxon>
        <taxon>Arthropoda</taxon>
        <taxon>Chelicerata</taxon>
        <taxon>Arachnida</taxon>
        <taxon>Acari</taxon>
        <taxon>Acariformes</taxon>
        <taxon>Sarcoptiformes</taxon>
        <taxon>Astigmata</taxon>
        <taxon>Psoroptidia</taxon>
        <taxon>Analgoidea</taxon>
        <taxon>Pyroglyphidae</taxon>
        <taxon>Dermatophagoidinae</taxon>
        <taxon>Dermatophagoides</taxon>
    </lineage>
</organism>
<reference evidence="1 2" key="2">
    <citation type="journal article" date="2022" name="Mol. Biol. Evol.">
        <title>Comparative Genomics Reveals Insights into the Divergent Evolution of Astigmatic Mites and Household Pest Adaptations.</title>
        <authorList>
            <person name="Xiong Q."/>
            <person name="Wan A.T."/>
            <person name="Liu X."/>
            <person name="Fung C.S."/>
            <person name="Xiao X."/>
            <person name="Malainual N."/>
            <person name="Hou J."/>
            <person name="Wang L."/>
            <person name="Wang M."/>
            <person name="Yang K.Y."/>
            <person name="Cui Y."/>
            <person name="Leung E.L."/>
            <person name="Nong W."/>
            <person name="Shin S.K."/>
            <person name="Au S.W."/>
            <person name="Jeong K.Y."/>
            <person name="Chew F.T."/>
            <person name="Hui J.H."/>
            <person name="Leung T.F."/>
            <person name="Tungtrongchitr A."/>
            <person name="Zhong N."/>
            <person name="Liu Z."/>
            <person name="Tsui S.K."/>
        </authorList>
    </citation>
    <scope>NUCLEOTIDE SEQUENCE [LARGE SCALE GENOMIC DNA]</scope>
    <source>
        <strain evidence="1">Derp</strain>
    </source>
</reference>
<gene>
    <name evidence="1" type="ORF">DERP_014981</name>
</gene>
<evidence type="ECO:0000313" key="1">
    <source>
        <dbReference type="EMBL" id="KAH9427004.1"/>
    </source>
</evidence>
<proteinExistence type="predicted"/>